<evidence type="ECO:0000256" key="1">
    <source>
        <dbReference type="ARBA" id="ARBA00023027"/>
    </source>
</evidence>
<keyword evidence="4" id="KW-1185">Reference proteome</keyword>
<dbReference type="InterPro" id="IPR000157">
    <property type="entry name" value="TIR_dom"/>
</dbReference>
<proteinExistence type="predicted"/>
<gene>
    <name evidence="3" type="ORF">CIPAW_15G169200</name>
</gene>
<reference evidence="3" key="1">
    <citation type="submission" date="2020-12" db="EMBL/GenBank/DDBJ databases">
        <title>WGS assembly of Carya illinoinensis cv. Pawnee.</title>
        <authorList>
            <person name="Platts A."/>
            <person name="Shu S."/>
            <person name="Wright S."/>
            <person name="Barry K."/>
            <person name="Edger P."/>
            <person name="Pires J.C."/>
            <person name="Schmutz J."/>
        </authorList>
    </citation>
    <scope>NUCLEOTIDE SEQUENCE</scope>
    <source>
        <tissue evidence="3">Leaf</tissue>
    </source>
</reference>
<dbReference type="GO" id="GO:0007165">
    <property type="term" value="P:signal transduction"/>
    <property type="evidence" value="ECO:0007669"/>
    <property type="project" value="InterPro"/>
</dbReference>
<keyword evidence="1" id="KW-0520">NAD</keyword>
<dbReference type="EMBL" id="CM031823">
    <property type="protein sequence ID" value="KAG6628002.1"/>
    <property type="molecule type" value="Genomic_DNA"/>
</dbReference>
<dbReference type="SMART" id="SM00255">
    <property type="entry name" value="TIR"/>
    <property type="match status" value="1"/>
</dbReference>
<name>A0A8T1NDQ6_CARIL</name>
<dbReference type="PROSITE" id="PS50104">
    <property type="entry name" value="TIR"/>
    <property type="match status" value="1"/>
</dbReference>
<dbReference type="Pfam" id="PF01582">
    <property type="entry name" value="TIR"/>
    <property type="match status" value="1"/>
</dbReference>
<comment type="caution">
    <text evidence="3">The sequence shown here is derived from an EMBL/GenBank/DDBJ whole genome shotgun (WGS) entry which is preliminary data.</text>
</comment>
<evidence type="ECO:0000259" key="2">
    <source>
        <dbReference type="PROSITE" id="PS50104"/>
    </source>
</evidence>
<dbReference type="PANTHER" id="PTHR32009:SF146">
    <property type="entry name" value="TIR DOMAIN-CONTAINING PROTEIN"/>
    <property type="match status" value="1"/>
</dbReference>
<feature type="domain" description="TIR" evidence="2">
    <location>
        <begin position="17"/>
        <end position="94"/>
    </location>
</feature>
<evidence type="ECO:0000313" key="3">
    <source>
        <dbReference type="EMBL" id="KAG6628002.1"/>
    </source>
</evidence>
<dbReference type="Proteomes" id="UP000811609">
    <property type="component" value="Chromosome 15"/>
</dbReference>
<organism evidence="3 4">
    <name type="scientific">Carya illinoinensis</name>
    <name type="common">Pecan</name>
    <dbReference type="NCBI Taxonomy" id="32201"/>
    <lineage>
        <taxon>Eukaryota</taxon>
        <taxon>Viridiplantae</taxon>
        <taxon>Streptophyta</taxon>
        <taxon>Embryophyta</taxon>
        <taxon>Tracheophyta</taxon>
        <taxon>Spermatophyta</taxon>
        <taxon>Magnoliopsida</taxon>
        <taxon>eudicotyledons</taxon>
        <taxon>Gunneridae</taxon>
        <taxon>Pentapetalae</taxon>
        <taxon>rosids</taxon>
        <taxon>fabids</taxon>
        <taxon>Fagales</taxon>
        <taxon>Juglandaceae</taxon>
        <taxon>Carya</taxon>
    </lineage>
</organism>
<accession>A0A8T1NDQ6</accession>
<protein>
    <recommendedName>
        <fullName evidence="2">TIR domain-containing protein</fullName>
    </recommendedName>
</protein>
<dbReference type="PANTHER" id="PTHR32009">
    <property type="entry name" value="TMV RESISTANCE PROTEIN N-LIKE"/>
    <property type="match status" value="1"/>
</dbReference>
<evidence type="ECO:0000313" key="4">
    <source>
        <dbReference type="Proteomes" id="UP000811609"/>
    </source>
</evidence>
<sequence length="94" mass="10639">MCSEGTSSPSSSSIDRWSYYVFLNFRGEDTRTNFTAHLYNALCQKGINTYIDEDELRRGEEISPALCKAIEESRISITIFSKNYASSTWCLASC</sequence>
<dbReference type="AlphaFoldDB" id="A0A8T1NDQ6"/>